<proteinExistence type="predicted"/>
<dbReference type="AlphaFoldDB" id="A0AAE3FKX7"/>
<dbReference type="EMBL" id="JZWS02000061">
    <property type="protein sequence ID" value="MCL7344880.1"/>
    <property type="molecule type" value="Genomic_DNA"/>
</dbReference>
<organism evidence="1">
    <name type="scientific">Candidatus Aramenus sulfurataquae</name>
    <dbReference type="NCBI Taxonomy" id="1326980"/>
    <lineage>
        <taxon>Archaea</taxon>
        <taxon>Thermoproteota</taxon>
        <taxon>Thermoprotei</taxon>
        <taxon>Sulfolobales</taxon>
        <taxon>Sulfolobaceae</taxon>
        <taxon>Candidatus Aramenus</taxon>
    </lineage>
</organism>
<protein>
    <submittedName>
        <fullName evidence="1">Uncharacterized protein</fullName>
    </submittedName>
</protein>
<gene>
    <name evidence="1" type="ORF">TQ35_009955</name>
</gene>
<comment type="caution">
    <text evidence="1">The sequence shown here is derived from an EMBL/GenBank/DDBJ whole genome shotgun (WGS) entry which is preliminary data.</text>
</comment>
<accession>A0AAE3FKX7</accession>
<sequence>MDKRLLVVLWTVAILVALLLASSSSKYLNYNENVTIPSSYPSQKAQLLLDQYFHGLTQTTPSTWC</sequence>
<reference evidence="1" key="1">
    <citation type="submission" date="2022-05" db="EMBL/GenBank/DDBJ databases">
        <title>Metagenome Sequencing of an Archaeal-Dominated Microbial Community from a Hot Spring at the Los Azufres Geothermal Field, Mexico.</title>
        <authorList>
            <person name="Marin-Paredes R."/>
            <person name="Martinez-Romero E."/>
            <person name="Servin-Garciduenas L.E."/>
        </authorList>
    </citation>
    <scope>NUCLEOTIDE SEQUENCE</scope>
    <source>
        <strain evidence="1">AZ1-454</strain>
    </source>
</reference>
<name>A0AAE3FKX7_9CREN</name>
<evidence type="ECO:0000313" key="1">
    <source>
        <dbReference type="EMBL" id="MCL7344880.1"/>
    </source>
</evidence>